<dbReference type="AlphaFoldDB" id="A0AAP0PTP1"/>
<dbReference type="InterPro" id="IPR008271">
    <property type="entry name" value="Ser/Thr_kinase_AS"/>
</dbReference>
<keyword evidence="15" id="KW-1015">Disulfide bond</keyword>
<comment type="catalytic activity">
    <reaction evidence="19">
        <text>L-seryl-[protein] + ATP = O-phospho-L-seryl-[protein] + ADP + H(+)</text>
        <dbReference type="Rhea" id="RHEA:17989"/>
        <dbReference type="Rhea" id="RHEA-COMP:9863"/>
        <dbReference type="Rhea" id="RHEA-COMP:11604"/>
        <dbReference type="ChEBI" id="CHEBI:15378"/>
        <dbReference type="ChEBI" id="CHEBI:29999"/>
        <dbReference type="ChEBI" id="CHEBI:30616"/>
        <dbReference type="ChEBI" id="CHEBI:83421"/>
        <dbReference type="ChEBI" id="CHEBI:456216"/>
        <dbReference type="EC" id="2.7.11.1"/>
    </reaction>
</comment>
<comment type="catalytic activity">
    <reaction evidence="18">
        <text>L-threonyl-[protein] + ATP = O-phospho-L-threonyl-[protein] + ADP + H(+)</text>
        <dbReference type="Rhea" id="RHEA:46608"/>
        <dbReference type="Rhea" id="RHEA-COMP:11060"/>
        <dbReference type="Rhea" id="RHEA-COMP:11605"/>
        <dbReference type="ChEBI" id="CHEBI:15378"/>
        <dbReference type="ChEBI" id="CHEBI:30013"/>
        <dbReference type="ChEBI" id="CHEBI:30616"/>
        <dbReference type="ChEBI" id="CHEBI:61977"/>
        <dbReference type="ChEBI" id="CHEBI:456216"/>
        <dbReference type="EC" id="2.7.11.1"/>
    </reaction>
</comment>
<dbReference type="EC" id="2.7.11.1" evidence="2"/>
<evidence type="ECO:0000256" key="17">
    <source>
        <dbReference type="ARBA" id="ARBA00023180"/>
    </source>
</evidence>
<dbReference type="PANTHER" id="PTHR47974">
    <property type="entry name" value="OS07G0415500 PROTEIN"/>
    <property type="match status" value="1"/>
</dbReference>
<dbReference type="PANTHER" id="PTHR47974:SF19">
    <property type="entry name" value="RECEPTOR-LIKE SERINE_THREONINE-PROTEIN KINASE"/>
    <property type="match status" value="1"/>
</dbReference>
<gene>
    <name evidence="24" type="ORF">Sjap_003532</name>
</gene>
<evidence type="ECO:0000256" key="22">
    <source>
        <dbReference type="SAM" id="Phobius"/>
    </source>
</evidence>
<feature type="binding site" evidence="20">
    <location>
        <position position="183"/>
    </location>
    <ligand>
        <name>ATP</name>
        <dbReference type="ChEBI" id="CHEBI:30616"/>
    </ligand>
</feature>
<evidence type="ECO:0000256" key="13">
    <source>
        <dbReference type="ARBA" id="ARBA00022989"/>
    </source>
</evidence>
<evidence type="ECO:0000259" key="23">
    <source>
        <dbReference type="PROSITE" id="PS50011"/>
    </source>
</evidence>
<evidence type="ECO:0000256" key="3">
    <source>
        <dbReference type="ARBA" id="ARBA00022475"/>
    </source>
</evidence>
<dbReference type="Pfam" id="PF07714">
    <property type="entry name" value="PK_Tyr_Ser-Thr"/>
    <property type="match status" value="1"/>
</dbReference>
<dbReference type="InterPro" id="IPR011009">
    <property type="entry name" value="Kinase-like_dom_sf"/>
</dbReference>
<dbReference type="GO" id="GO:0005886">
    <property type="term" value="C:plasma membrane"/>
    <property type="evidence" value="ECO:0007669"/>
    <property type="project" value="UniProtKB-SubCell"/>
</dbReference>
<evidence type="ECO:0000256" key="8">
    <source>
        <dbReference type="ARBA" id="ARBA00022729"/>
    </source>
</evidence>
<name>A0AAP0PTP1_9MAGN</name>
<keyword evidence="25" id="KW-1185">Reference proteome</keyword>
<dbReference type="Proteomes" id="UP001417504">
    <property type="component" value="Unassembled WGS sequence"/>
</dbReference>
<evidence type="ECO:0000256" key="4">
    <source>
        <dbReference type="ARBA" id="ARBA00022527"/>
    </source>
</evidence>
<evidence type="ECO:0000256" key="19">
    <source>
        <dbReference type="ARBA" id="ARBA00048679"/>
    </source>
</evidence>
<dbReference type="SMART" id="SM00220">
    <property type="entry name" value="S_TKc"/>
    <property type="match status" value="1"/>
</dbReference>
<dbReference type="GO" id="GO:0004674">
    <property type="term" value="F:protein serine/threonine kinase activity"/>
    <property type="evidence" value="ECO:0007669"/>
    <property type="project" value="UniProtKB-KW"/>
</dbReference>
<dbReference type="Gene3D" id="3.30.200.20">
    <property type="entry name" value="Phosphorylase Kinase, domain 1"/>
    <property type="match status" value="1"/>
</dbReference>
<evidence type="ECO:0000256" key="18">
    <source>
        <dbReference type="ARBA" id="ARBA00047899"/>
    </source>
</evidence>
<evidence type="ECO:0000256" key="15">
    <source>
        <dbReference type="ARBA" id="ARBA00023157"/>
    </source>
</evidence>
<keyword evidence="3" id="KW-1003">Cell membrane</keyword>
<keyword evidence="5" id="KW-0597">Phosphoprotein</keyword>
<evidence type="ECO:0000256" key="21">
    <source>
        <dbReference type="RuleBase" id="RU000304"/>
    </source>
</evidence>
<feature type="domain" description="Protein kinase" evidence="23">
    <location>
        <begin position="154"/>
        <end position="310"/>
    </location>
</feature>
<dbReference type="PROSITE" id="PS50011">
    <property type="entry name" value="PROTEIN_KINASE_DOM"/>
    <property type="match status" value="1"/>
</dbReference>
<evidence type="ECO:0000256" key="9">
    <source>
        <dbReference type="ARBA" id="ARBA00022734"/>
    </source>
</evidence>
<protein>
    <recommendedName>
        <fullName evidence="2">non-specific serine/threonine protein kinase</fullName>
        <ecNumber evidence="2">2.7.11.1</ecNumber>
    </recommendedName>
</protein>
<organism evidence="24 25">
    <name type="scientific">Stephania japonica</name>
    <dbReference type="NCBI Taxonomy" id="461633"/>
    <lineage>
        <taxon>Eukaryota</taxon>
        <taxon>Viridiplantae</taxon>
        <taxon>Streptophyta</taxon>
        <taxon>Embryophyta</taxon>
        <taxon>Tracheophyta</taxon>
        <taxon>Spermatophyta</taxon>
        <taxon>Magnoliopsida</taxon>
        <taxon>Ranunculales</taxon>
        <taxon>Menispermaceae</taxon>
        <taxon>Menispermoideae</taxon>
        <taxon>Cissampelideae</taxon>
        <taxon>Stephania</taxon>
    </lineage>
</organism>
<evidence type="ECO:0000313" key="24">
    <source>
        <dbReference type="EMBL" id="KAK9156052.1"/>
    </source>
</evidence>
<keyword evidence="12 20" id="KW-0067">ATP-binding</keyword>
<evidence type="ECO:0000256" key="6">
    <source>
        <dbReference type="ARBA" id="ARBA00022679"/>
    </source>
</evidence>
<keyword evidence="17" id="KW-0325">Glycoprotein</keyword>
<comment type="caution">
    <text evidence="24">The sequence shown here is derived from an EMBL/GenBank/DDBJ whole genome shotgun (WGS) entry which is preliminary data.</text>
</comment>
<dbReference type="Gene3D" id="1.10.510.10">
    <property type="entry name" value="Transferase(Phosphotransferase) domain 1"/>
    <property type="match status" value="1"/>
</dbReference>
<dbReference type="PROSITE" id="PS00107">
    <property type="entry name" value="PROTEIN_KINASE_ATP"/>
    <property type="match status" value="1"/>
</dbReference>
<reference evidence="24 25" key="1">
    <citation type="submission" date="2024-01" db="EMBL/GenBank/DDBJ databases">
        <title>Genome assemblies of Stephania.</title>
        <authorList>
            <person name="Yang L."/>
        </authorList>
    </citation>
    <scope>NUCLEOTIDE SEQUENCE [LARGE SCALE GENOMIC DNA]</scope>
    <source>
        <strain evidence="24">QJT</strain>
        <tissue evidence="24">Leaf</tissue>
    </source>
</reference>
<keyword evidence="11" id="KW-0418">Kinase</keyword>
<keyword evidence="8" id="KW-0732">Signal</keyword>
<sequence>MKARMVERMRSCEQAGVIGQKHTFFYAQEFNTFSYTDNAYAYHTNSSGSRTNIRCLLWYGDLFNIEQIVGDDKGHEIFIRVAASEDHLGSGMKASQIWIIVGAAFSGTTIIVAITFLLIHKRWIRRRPTTAPEQEERYAFLTAFRYKDLKIATKNFSNKLGSGGFGSVFKGTLPDSTAIAVKKLEGVSQDQKQFRNEVSTIGIIQHVNLVRLRGFCSEGRKKMLVYDLMPNGSLEKYLNLQNDSRILNWQQRYQIATGVARGLAYLHEKCRDCIIHCDIKPENVLLDADFSPRIADFGLAKLLGHEFSRS</sequence>
<comment type="similarity">
    <text evidence="21">Belongs to the protein kinase superfamily.</text>
</comment>
<feature type="transmembrane region" description="Helical" evidence="22">
    <location>
        <begin position="97"/>
        <end position="119"/>
    </location>
</feature>
<keyword evidence="6" id="KW-0808">Transferase</keyword>
<evidence type="ECO:0000256" key="14">
    <source>
        <dbReference type="ARBA" id="ARBA00023136"/>
    </source>
</evidence>
<dbReference type="InterPro" id="IPR000719">
    <property type="entry name" value="Prot_kinase_dom"/>
</dbReference>
<evidence type="ECO:0000256" key="5">
    <source>
        <dbReference type="ARBA" id="ARBA00022553"/>
    </source>
</evidence>
<evidence type="ECO:0000256" key="1">
    <source>
        <dbReference type="ARBA" id="ARBA00004251"/>
    </source>
</evidence>
<evidence type="ECO:0000256" key="7">
    <source>
        <dbReference type="ARBA" id="ARBA00022692"/>
    </source>
</evidence>
<dbReference type="InterPro" id="IPR001245">
    <property type="entry name" value="Ser-Thr/Tyr_kinase_cat_dom"/>
</dbReference>
<evidence type="ECO:0000256" key="16">
    <source>
        <dbReference type="ARBA" id="ARBA00023170"/>
    </source>
</evidence>
<dbReference type="SUPFAM" id="SSF56112">
    <property type="entry name" value="Protein kinase-like (PK-like)"/>
    <property type="match status" value="1"/>
</dbReference>
<evidence type="ECO:0000256" key="12">
    <source>
        <dbReference type="ARBA" id="ARBA00022840"/>
    </source>
</evidence>
<dbReference type="FunFam" id="1.10.510.10:FF:001424">
    <property type="entry name" value="Protein kinase superfamily protein"/>
    <property type="match status" value="1"/>
</dbReference>
<evidence type="ECO:0000313" key="25">
    <source>
        <dbReference type="Proteomes" id="UP001417504"/>
    </source>
</evidence>
<dbReference type="FunFam" id="3.30.200.20:FF:000370">
    <property type="entry name" value="Receptor-like protein kinase 4"/>
    <property type="match status" value="1"/>
</dbReference>
<dbReference type="GO" id="GO:0030246">
    <property type="term" value="F:carbohydrate binding"/>
    <property type="evidence" value="ECO:0007669"/>
    <property type="project" value="UniProtKB-KW"/>
</dbReference>
<dbReference type="GO" id="GO:0005524">
    <property type="term" value="F:ATP binding"/>
    <property type="evidence" value="ECO:0007669"/>
    <property type="project" value="UniProtKB-UniRule"/>
</dbReference>
<keyword evidence="16" id="KW-0675">Receptor</keyword>
<keyword evidence="13 22" id="KW-1133">Transmembrane helix</keyword>
<keyword evidence="4 21" id="KW-0723">Serine/threonine-protein kinase</keyword>
<keyword evidence="10 20" id="KW-0547">Nucleotide-binding</keyword>
<comment type="subcellular location">
    <subcellularLocation>
        <location evidence="1">Cell membrane</location>
        <topology evidence="1">Single-pass type I membrane protein</topology>
    </subcellularLocation>
</comment>
<keyword evidence="14 22" id="KW-0472">Membrane</keyword>
<evidence type="ECO:0000256" key="20">
    <source>
        <dbReference type="PROSITE-ProRule" id="PRU10141"/>
    </source>
</evidence>
<keyword evidence="9" id="KW-0430">Lectin</keyword>
<dbReference type="PROSITE" id="PS00108">
    <property type="entry name" value="PROTEIN_KINASE_ST"/>
    <property type="match status" value="1"/>
</dbReference>
<evidence type="ECO:0000256" key="2">
    <source>
        <dbReference type="ARBA" id="ARBA00012513"/>
    </source>
</evidence>
<evidence type="ECO:0000256" key="10">
    <source>
        <dbReference type="ARBA" id="ARBA00022741"/>
    </source>
</evidence>
<proteinExistence type="inferred from homology"/>
<dbReference type="InterPro" id="IPR017441">
    <property type="entry name" value="Protein_kinase_ATP_BS"/>
</dbReference>
<keyword evidence="7 22" id="KW-0812">Transmembrane</keyword>
<evidence type="ECO:0000256" key="11">
    <source>
        <dbReference type="ARBA" id="ARBA00022777"/>
    </source>
</evidence>
<accession>A0AAP0PTP1</accession>
<dbReference type="EMBL" id="JBBNAE010000001">
    <property type="protein sequence ID" value="KAK9156052.1"/>
    <property type="molecule type" value="Genomic_DNA"/>
</dbReference>